<dbReference type="OrthoDB" id="6053894at2759"/>
<organism evidence="4 5">
    <name type="scientific">Biomphalaria glabrata</name>
    <name type="common">Bloodfluke planorb</name>
    <name type="synonym">Freshwater snail</name>
    <dbReference type="NCBI Taxonomy" id="6526"/>
    <lineage>
        <taxon>Eukaryota</taxon>
        <taxon>Metazoa</taxon>
        <taxon>Spiralia</taxon>
        <taxon>Lophotrochozoa</taxon>
        <taxon>Mollusca</taxon>
        <taxon>Gastropoda</taxon>
        <taxon>Heterobranchia</taxon>
        <taxon>Euthyneura</taxon>
        <taxon>Panpulmonata</taxon>
        <taxon>Hygrophila</taxon>
        <taxon>Lymnaeoidea</taxon>
        <taxon>Planorbidae</taxon>
        <taxon>Biomphalaria</taxon>
    </lineage>
</organism>
<gene>
    <name evidence="5" type="primary">LOC106068632</name>
</gene>
<dbReference type="PROSITE" id="PS51468">
    <property type="entry name" value="VIT"/>
    <property type="match status" value="1"/>
</dbReference>
<evidence type="ECO:0000259" key="2">
    <source>
        <dbReference type="PROSITE" id="PS50234"/>
    </source>
</evidence>
<feature type="signal peptide" evidence="1">
    <location>
        <begin position="1"/>
        <end position="23"/>
    </location>
</feature>
<dbReference type="Proteomes" id="UP001165740">
    <property type="component" value="Chromosome 7"/>
</dbReference>
<feature type="chain" id="PRO_5040762793" evidence="1">
    <location>
        <begin position="24"/>
        <end position="886"/>
    </location>
</feature>
<dbReference type="SMART" id="SM00327">
    <property type="entry name" value="VWA"/>
    <property type="match status" value="1"/>
</dbReference>
<protein>
    <submittedName>
        <fullName evidence="5">Inter-alpha-trypsin inhibitor heavy chain H4-like</fullName>
    </submittedName>
</protein>
<dbReference type="SMART" id="SM00609">
    <property type="entry name" value="VIT"/>
    <property type="match status" value="1"/>
</dbReference>
<evidence type="ECO:0000259" key="3">
    <source>
        <dbReference type="PROSITE" id="PS51468"/>
    </source>
</evidence>
<dbReference type="SUPFAM" id="SSF53300">
    <property type="entry name" value="vWA-like"/>
    <property type="match status" value="1"/>
</dbReference>
<keyword evidence="4" id="KW-1185">Reference proteome</keyword>
<dbReference type="InterPro" id="IPR013694">
    <property type="entry name" value="VIT"/>
</dbReference>
<evidence type="ECO:0000313" key="5">
    <source>
        <dbReference type="RefSeq" id="XP_013083535.2"/>
    </source>
</evidence>
<dbReference type="Pfam" id="PF08487">
    <property type="entry name" value="VIT"/>
    <property type="match status" value="1"/>
</dbReference>
<feature type="domain" description="VWFA" evidence="2">
    <location>
        <begin position="262"/>
        <end position="429"/>
    </location>
</feature>
<dbReference type="RefSeq" id="XP_013083535.2">
    <property type="nucleotide sequence ID" value="XM_013228081.2"/>
</dbReference>
<evidence type="ECO:0000313" key="4">
    <source>
        <dbReference type="Proteomes" id="UP001165740"/>
    </source>
</evidence>
<dbReference type="InterPro" id="IPR002035">
    <property type="entry name" value="VWF_A"/>
</dbReference>
<dbReference type="PROSITE" id="PS50234">
    <property type="entry name" value="VWFA"/>
    <property type="match status" value="1"/>
</dbReference>
<dbReference type="KEGG" id="bgt:106068632"/>
<accession>A0A9U8EDP6</accession>
<sequence length="886" mass="99407">MFESKIILVATLLCFQLMKQSSCNAVTESYHVYTSIQYRFATTEIRCVIRNADYIKKKLPFLVELPKDAFITKFTMTTGGITYVGEIKERTAGSEVYFEDGGLSNVIASRDGNKFGVKLPVAGGENATYVLVYQERLFRKEGVYEHKLYLQPGHVVADVYVETYIWENKDVTLINVPALRPLSRIHADYGKETNPLAIVNRLSPNKVQVIFAPTASQQPSSGLSHLYLVQYDVFHHPDGDLVIKDGFFMHFFAPDMTPMPKDIIFVIDVSGSMGWDNKMEQMQAAMIEIMNHIPPRDYFNIVPFSSTAFTWKSVLVAATKSYINEAKNYIWNLDAVGGTNIRAGIITARNLLFQRSFTERVAMIFFLTDGQDRSPVDDYPSIPIYGLAFGDDADLDYIKELCAKNGGFSQKIYTNIDAANQVTNFYDKISSVTMKKITFKYDHSIVDASSLTPTEFSLVVNGSEVVVMGKLKKDVITFNATLEIEAEAGKSVKVQKVDDVTKLAVSPDNSADYKKMQSLSGNMEKAWAFATIQNLLQEDQKKATVKGDTHALEQAMYLSVKFGFVSPLTSIVINDPNQRQIVEAAVKDEDAKIGDRTHAFITGRPPTTTVTTTTTTTTTRMPWCPPNTTLEDAIKGELLRSLTNVSRVFETCMDVNPGASGYLRRSMVASTRFEGAIKWNRNKNKNVTLVNIPRPVSIDHISVHYKGNEKCTSPMPTFEGKASYLLLSCPKGAALYVQTGPTYALKSASVQRLILVSHPHFATLFLGSSSSWLMYGDLEFRSEVKNKEELTLRVSCFNLTLHRQLSSLGLVYEMDLNLDNRITAFTGMMVDNLHNVEGDGEVNCVPLSNEDQVLNKYKQKSTKKFIVYFLDVLYDLIRNFPPRLWE</sequence>
<dbReference type="InterPro" id="IPR036465">
    <property type="entry name" value="vWFA_dom_sf"/>
</dbReference>
<proteinExistence type="predicted"/>
<evidence type="ECO:0000256" key="1">
    <source>
        <dbReference type="SAM" id="SignalP"/>
    </source>
</evidence>
<dbReference type="Gene3D" id="3.40.50.410">
    <property type="entry name" value="von Willebrand factor, type A domain"/>
    <property type="match status" value="1"/>
</dbReference>
<keyword evidence="1" id="KW-0732">Signal</keyword>
<feature type="domain" description="VIT" evidence="3">
    <location>
        <begin position="11"/>
        <end position="135"/>
    </location>
</feature>
<dbReference type="Pfam" id="PF13519">
    <property type="entry name" value="VWA_2"/>
    <property type="match status" value="1"/>
</dbReference>
<dbReference type="InterPro" id="IPR050934">
    <property type="entry name" value="ITIH"/>
</dbReference>
<dbReference type="GeneID" id="106068632"/>
<name>A0A9U8EDP6_BIOGL</name>
<reference evidence="5" key="1">
    <citation type="submission" date="2025-08" db="UniProtKB">
        <authorList>
            <consortium name="RefSeq"/>
        </authorList>
    </citation>
    <scope>IDENTIFICATION</scope>
</reference>
<dbReference type="AlphaFoldDB" id="A0A9U8EDP6"/>
<dbReference type="PANTHER" id="PTHR10338">
    <property type="entry name" value="INTER-ALPHA-TRYPSIN INHIBITOR HEAVY CHAIN FAMILY MEMBER"/>
    <property type="match status" value="1"/>
</dbReference>
<dbReference type="PANTHER" id="PTHR10338:SF108">
    <property type="entry name" value="INTER-ALPHA-TRYPSIN INHIBITOR HEAVY CHAIN H4-LIKE PROTEIN"/>
    <property type="match status" value="1"/>
</dbReference>